<keyword evidence="1" id="KW-0472">Membrane</keyword>
<keyword evidence="1" id="KW-1133">Transmembrane helix</keyword>
<gene>
    <name evidence="2" type="ORF">PGT21_018862</name>
</gene>
<reference evidence="2 3" key="1">
    <citation type="submission" date="2019-05" db="EMBL/GenBank/DDBJ databases">
        <title>Emergence of the Ug99 lineage of the wheat stem rust pathogen through somatic hybridization.</title>
        <authorList>
            <person name="Li F."/>
            <person name="Upadhyaya N.M."/>
            <person name="Sperschneider J."/>
            <person name="Matny O."/>
            <person name="Nguyen-Phuc H."/>
            <person name="Mago R."/>
            <person name="Raley C."/>
            <person name="Miller M.E."/>
            <person name="Silverstein K.A.T."/>
            <person name="Henningsen E."/>
            <person name="Hirsch C.D."/>
            <person name="Visser B."/>
            <person name="Pretorius Z.A."/>
            <person name="Steffenson B.J."/>
            <person name="Schwessinger B."/>
            <person name="Dodds P.N."/>
            <person name="Figueroa M."/>
        </authorList>
    </citation>
    <scope>NUCLEOTIDE SEQUENCE [LARGE SCALE GENOMIC DNA]</scope>
    <source>
        <strain evidence="2">21-0</strain>
    </source>
</reference>
<evidence type="ECO:0000313" key="2">
    <source>
        <dbReference type="EMBL" id="KAA1116564.1"/>
    </source>
</evidence>
<evidence type="ECO:0000256" key="1">
    <source>
        <dbReference type="SAM" id="Phobius"/>
    </source>
</evidence>
<keyword evidence="3" id="KW-1185">Reference proteome</keyword>
<evidence type="ECO:0000313" key="3">
    <source>
        <dbReference type="Proteomes" id="UP000324748"/>
    </source>
</evidence>
<dbReference type="EMBL" id="VSWC01000003">
    <property type="protein sequence ID" value="KAA1116564.1"/>
    <property type="molecule type" value="Genomic_DNA"/>
</dbReference>
<proteinExistence type="predicted"/>
<comment type="caution">
    <text evidence="2">The sequence shown here is derived from an EMBL/GenBank/DDBJ whole genome shotgun (WGS) entry which is preliminary data.</text>
</comment>
<dbReference type="Proteomes" id="UP000324748">
    <property type="component" value="Unassembled WGS sequence"/>
</dbReference>
<accession>A0A5B0QV08</accession>
<organism evidence="2 3">
    <name type="scientific">Puccinia graminis f. sp. tritici</name>
    <dbReference type="NCBI Taxonomy" id="56615"/>
    <lineage>
        <taxon>Eukaryota</taxon>
        <taxon>Fungi</taxon>
        <taxon>Dikarya</taxon>
        <taxon>Basidiomycota</taxon>
        <taxon>Pucciniomycotina</taxon>
        <taxon>Pucciniomycetes</taxon>
        <taxon>Pucciniales</taxon>
        <taxon>Pucciniaceae</taxon>
        <taxon>Puccinia</taxon>
    </lineage>
</organism>
<protein>
    <submittedName>
        <fullName evidence="2">Uncharacterized protein</fullName>
    </submittedName>
</protein>
<dbReference type="AlphaFoldDB" id="A0A5B0QV08"/>
<name>A0A5B0QV08_PUCGR</name>
<keyword evidence="1" id="KW-0812">Transmembrane</keyword>
<dbReference type="OrthoDB" id="2509089at2759"/>
<feature type="transmembrane region" description="Helical" evidence="1">
    <location>
        <begin position="102"/>
        <end position="121"/>
    </location>
</feature>
<sequence>MGPEAMQALDVLDQHKRACKDRYYRQALKRESNKARYVDTYSKVNCLKQMIAKDRGFQVTVKHPRLWYLLDTDIGGPIQNLGTPPTPRWDAQGQLGLREKPLLLLFFFCLLLALLFFVIFAT</sequence>